<evidence type="ECO:0000313" key="6">
    <source>
        <dbReference type="Proteomes" id="UP001549320"/>
    </source>
</evidence>
<feature type="domain" description="Bacterial repeat" evidence="4">
    <location>
        <begin position="231"/>
        <end position="299"/>
    </location>
</feature>
<dbReference type="SUPFAM" id="SSF52058">
    <property type="entry name" value="L domain-like"/>
    <property type="match status" value="1"/>
</dbReference>
<name>A0ABV2Q557_9BURK</name>
<evidence type="ECO:0000259" key="3">
    <source>
        <dbReference type="Pfam" id="PF18203"/>
    </source>
</evidence>
<feature type="domain" description="IPTL-CTERM protein sorting" evidence="3">
    <location>
        <begin position="377"/>
        <end position="404"/>
    </location>
</feature>
<proteinExistence type="predicted"/>
<dbReference type="Gene3D" id="3.80.10.10">
    <property type="entry name" value="Ribonuclease Inhibitor"/>
    <property type="match status" value="1"/>
</dbReference>
<dbReference type="Pfam" id="PF18203">
    <property type="entry name" value="IPTL-CTERM"/>
    <property type="match status" value="1"/>
</dbReference>
<dbReference type="RefSeq" id="WP_354441326.1">
    <property type="nucleotide sequence ID" value="NZ_JBEPSH010000002.1"/>
</dbReference>
<organism evidence="5 6">
    <name type="scientific">Ottowia thiooxydans</name>
    <dbReference type="NCBI Taxonomy" id="219182"/>
    <lineage>
        <taxon>Bacteria</taxon>
        <taxon>Pseudomonadati</taxon>
        <taxon>Pseudomonadota</taxon>
        <taxon>Betaproteobacteria</taxon>
        <taxon>Burkholderiales</taxon>
        <taxon>Comamonadaceae</taxon>
        <taxon>Ottowia</taxon>
    </lineage>
</organism>
<keyword evidence="6" id="KW-1185">Reference proteome</keyword>
<dbReference type="PANTHER" id="PTHR48004">
    <property type="entry name" value="OS01G0149700 PROTEIN"/>
    <property type="match status" value="1"/>
</dbReference>
<dbReference type="Pfam" id="PF18998">
    <property type="entry name" value="Flg_new_2"/>
    <property type="match status" value="2"/>
</dbReference>
<reference evidence="5 6" key="1">
    <citation type="submission" date="2024-06" db="EMBL/GenBank/DDBJ databases">
        <title>Sorghum-associated microbial communities from plants grown in Nebraska, USA.</title>
        <authorList>
            <person name="Schachtman D."/>
        </authorList>
    </citation>
    <scope>NUCLEOTIDE SEQUENCE [LARGE SCALE GENOMIC DNA]</scope>
    <source>
        <strain evidence="5 6">2709</strain>
    </source>
</reference>
<dbReference type="InterPro" id="IPR044060">
    <property type="entry name" value="Bacterial_rp_domain"/>
</dbReference>
<protein>
    <recommendedName>
        <fullName evidence="7">IPTL-CTERM protein sorting domain-containing protein</fullName>
    </recommendedName>
</protein>
<dbReference type="NCBIfam" id="TIGR04174">
    <property type="entry name" value="IPTL_CTERM"/>
    <property type="match status" value="1"/>
</dbReference>
<feature type="domain" description="Bacterial repeat" evidence="4">
    <location>
        <begin position="302"/>
        <end position="373"/>
    </location>
</feature>
<evidence type="ECO:0000259" key="4">
    <source>
        <dbReference type="Pfam" id="PF18998"/>
    </source>
</evidence>
<sequence>MTRFRWLIAAMAAWSLATVTIPASAAVPPAERAVLEEIYNSTGGASWSNNANWLTGDPCEDAWAGVICIGGPEHHVSELHLSNNALSGTLPGFTALASLQRVNVSYNNLTGPMPDLAGLTALVGFWANDNQFSGFLPELSGLTSLEFFYASANQLVGPIPDISGMTSLKDFRVSTNKLTGTPPPAPSGLLPGGSSLCPNYLHSPSLTDAQWSAATSELDWSRWCTPGFLATASAGAGGSIDGPAAVALLPGETASFTLTPDTNFVIDTTGGTCGGTLAGNTFTTNQVQQDCTVTVTFRPVTYQVTPSAGPGGSITPATPQTVPAGETVAFTAMPNLSYAVDTLLSTCGGSRAGNQFTAGPVTGDCTVTVTFKALPVMAVPSLGEWALLLTGLLAAGLGALRLRRRATP</sequence>
<evidence type="ECO:0008006" key="7">
    <source>
        <dbReference type="Google" id="ProtNLM"/>
    </source>
</evidence>
<keyword evidence="2" id="KW-0732">Signal</keyword>
<dbReference type="InterPro" id="IPR052941">
    <property type="entry name" value="StomDev_PlantInt_Reg"/>
</dbReference>
<dbReference type="Proteomes" id="UP001549320">
    <property type="component" value="Unassembled WGS sequence"/>
</dbReference>
<dbReference type="EMBL" id="JBEPSH010000002">
    <property type="protein sequence ID" value="MET4575698.1"/>
    <property type="molecule type" value="Genomic_DNA"/>
</dbReference>
<keyword evidence="1" id="KW-0812">Transmembrane</keyword>
<evidence type="ECO:0000313" key="5">
    <source>
        <dbReference type="EMBL" id="MET4575698.1"/>
    </source>
</evidence>
<evidence type="ECO:0000256" key="1">
    <source>
        <dbReference type="SAM" id="Phobius"/>
    </source>
</evidence>
<dbReference type="PANTHER" id="PTHR48004:SF82">
    <property type="entry name" value="OS08G0203300 PROTEIN"/>
    <property type="match status" value="1"/>
</dbReference>
<feature type="signal peptide" evidence="2">
    <location>
        <begin position="1"/>
        <end position="25"/>
    </location>
</feature>
<accession>A0ABV2Q557</accession>
<keyword evidence="1" id="KW-0472">Membrane</keyword>
<feature type="transmembrane region" description="Helical" evidence="1">
    <location>
        <begin position="385"/>
        <end position="402"/>
    </location>
</feature>
<dbReference type="InterPro" id="IPR032675">
    <property type="entry name" value="LRR_dom_sf"/>
</dbReference>
<comment type="caution">
    <text evidence="5">The sequence shown here is derived from an EMBL/GenBank/DDBJ whole genome shotgun (WGS) entry which is preliminary data.</text>
</comment>
<keyword evidence="1" id="KW-1133">Transmembrane helix</keyword>
<dbReference type="InterPro" id="IPR026442">
    <property type="entry name" value="IPTL_CTERM"/>
</dbReference>
<gene>
    <name evidence="5" type="ORF">ABIE13_000798</name>
</gene>
<evidence type="ECO:0000256" key="2">
    <source>
        <dbReference type="SAM" id="SignalP"/>
    </source>
</evidence>
<feature type="chain" id="PRO_5046436148" description="IPTL-CTERM protein sorting domain-containing protein" evidence="2">
    <location>
        <begin position="26"/>
        <end position="408"/>
    </location>
</feature>